<organism evidence="6 7">
    <name type="scientific">Oleoguttula mirabilis</name>
    <dbReference type="NCBI Taxonomy" id="1507867"/>
    <lineage>
        <taxon>Eukaryota</taxon>
        <taxon>Fungi</taxon>
        <taxon>Dikarya</taxon>
        <taxon>Ascomycota</taxon>
        <taxon>Pezizomycotina</taxon>
        <taxon>Dothideomycetes</taxon>
        <taxon>Dothideomycetidae</taxon>
        <taxon>Mycosphaerellales</taxon>
        <taxon>Teratosphaeriaceae</taxon>
        <taxon>Oleoguttula</taxon>
    </lineage>
</organism>
<keyword evidence="2 5" id="KW-0812">Transmembrane</keyword>
<feature type="transmembrane region" description="Helical" evidence="5">
    <location>
        <begin position="28"/>
        <end position="51"/>
    </location>
</feature>
<comment type="subcellular location">
    <subcellularLocation>
        <location evidence="1">Membrane</location>
        <topology evidence="1">Multi-pass membrane protein</topology>
    </subcellularLocation>
</comment>
<name>A0AAV9JVW4_9PEZI</name>
<evidence type="ECO:0000313" key="7">
    <source>
        <dbReference type="Proteomes" id="UP001324427"/>
    </source>
</evidence>
<proteinExistence type="predicted"/>
<evidence type="ECO:0000256" key="5">
    <source>
        <dbReference type="SAM" id="Phobius"/>
    </source>
</evidence>
<protein>
    <submittedName>
        <fullName evidence="6">Uncharacterized protein</fullName>
    </submittedName>
</protein>
<dbReference type="Gene3D" id="1.20.58.340">
    <property type="entry name" value="Magnesium transport protein CorA, transmembrane region"/>
    <property type="match status" value="1"/>
</dbReference>
<evidence type="ECO:0000313" key="6">
    <source>
        <dbReference type="EMBL" id="KAK4549449.1"/>
    </source>
</evidence>
<dbReference type="EMBL" id="JAVFHQ010000004">
    <property type="protein sequence ID" value="KAK4549449.1"/>
    <property type="molecule type" value="Genomic_DNA"/>
</dbReference>
<dbReference type="Proteomes" id="UP001324427">
    <property type="component" value="Unassembled WGS sequence"/>
</dbReference>
<gene>
    <name evidence="6" type="ORF">LTR36_006446</name>
</gene>
<dbReference type="InterPro" id="IPR045863">
    <property type="entry name" value="CorA_TM1_TM2"/>
</dbReference>
<keyword evidence="3 5" id="KW-1133">Transmembrane helix</keyword>
<dbReference type="SUPFAM" id="SSF144083">
    <property type="entry name" value="Magnesium transport protein CorA, transmembrane region"/>
    <property type="match status" value="1"/>
</dbReference>
<accession>A0AAV9JVW4</accession>
<sequence length="161" mass="17803">MARASLGAGKDSRKVAILTRQDSTDMRVLAGATLVFLPATFVATLFSSDFFNFQPAGQSLVSPWFWTYCVVTLAFTACIMLVWRYPARARDKKTAELLHLKSAQLLQTILDEEESADDASSGPKVRDCHCQPGNTILPMEEQQLIPTQLEPIFTTFAAEEA</sequence>
<keyword evidence="7" id="KW-1185">Reference proteome</keyword>
<evidence type="ECO:0000256" key="4">
    <source>
        <dbReference type="ARBA" id="ARBA00023136"/>
    </source>
</evidence>
<comment type="caution">
    <text evidence="6">The sequence shown here is derived from an EMBL/GenBank/DDBJ whole genome shotgun (WGS) entry which is preliminary data.</text>
</comment>
<evidence type="ECO:0000256" key="2">
    <source>
        <dbReference type="ARBA" id="ARBA00022692"/>
    </source>
</evidence>
<evidence type="ECO:0000256" key="1">
    <source>
        <dbReference type="ARBA" id="ARBA00004141"/>
    </source>
</evidence>
<feature type="transmembrane region" description="Helical" evidence="5">
    <location>
        <begin position="63"/>
        <end position="83"/>
    </location>
</feature>
<dbReference type="GO" id="GO:0016020">
    <property type="term" value="C:membrane"/>
    <property type="evidence" value="ECO:0007669"/>
    <property type="project" value="UniProtKB-SubCell"/>
</dbReference>
<dbReference type="AlphaFoldDB" id="A0AAV9JVW4"/>
<evidence type="ECO:0000256" key="3">
    <source>
        <dbReference type="ARBA" id="ARBA00022989"/>
    </source>
</evidence>
<keyword evidence="4 5" id="KW-0472">Membrane</keyword>
<reference evidence="6 7" key="1">
    <citation type="submission" date="2021-11" db="EMBL/GenBank/DDBJ databases">
        <title>Black yeast isolated from Biological Soil Crust.</title>
        <authorList>
            <person name="Kurbessoian T."/>
        </authorList>
    </citation>
    <scope>NUCLEOTIDE SEQUENCE [LARGE SCALE GENOMIC DNA]</scope>
    <source>
        <strain evidence="6 7">CCFEE 5522</strain>
    </source>
</reference>